<dbReference type="SUPFAM" id="SSF48726">
    <property type="entry name" value="Immunoglobulin"/>
    <property type="match status" value="2"/>
</dbReference>
<dbReference type="InterPro" id="IPR013783">
    <property type="entry name" value="Ig-like_fold"/>
</dbReference>
<reference evidence="7" key="1">
    <citation type="submission" date="2025-08" db="UniProtKB">
        <authorList>
            <consortium name="RefSeq"/>
        </authorList>
    </citation>
    <scope>IDENTIFICATION</scope>
</reference>
<proteinExistence type="predicted"/>
<feature type="domain" description="Ig-like" evidence="5">
    <location>
        <begin position="28"/>
        <end position="112"/>
    </location>
</feature>
<dbReference type="InterPro" id="IPR036179">
    <property type="entry name" value="Ig-like_dom_sf"/>
</dbReference>
<dbReference type="InterPro" id="IPR013151">
    <property type="entry name" value="Immunoglobulin_dom"/>
</dbReference>
<dbReference type="Proteomes" id="UP001652741">
    <property type="component" value="Chromosome ssa07"/>
</dbReference>
<dbReference type="InterPro" id="IPR007110">
    <property type="entry name" value="Ig-like_dom"/>
</dbReference>
<dbReference type="InterPro" id="IPR003599">
    <property type="entry name" value="Ig_sub"/>
</dbReference>
<evidence type="ECO:0000313" key="6">
    <source>
        <dbReference type="Proteomes" id="UP001652741"/>
    </source>
</evidence>
<keyword evidence="6" id="KW-1185">Reference proteome</keyword>
<dbReference type="Pfam" id="PF13927">
    <property type="entry name" value="Ig_3"/>
    <property type="match status" value="1"/>
</dbReference>
<keyword evidence="2" id="KW-1015">Disulfide bond</keyword>
<dbReference type="GeneID" id="106609008"/>
<evidence type="ECO:0000256" key="1">
    <source>
        <dbReference type="ARBA" id="ARBA00022729"/>
    </source>
</evidence>
<dbReference type="PROSITE" id="PS50835">
    <property type="entry name" value="IG_LIKE"/>
    <property type="match status" value="2"/>
</dbReference>
<accession>A0ABM3F5F5</accession>
<evidence type="ECO:0000256" key="4">
    <source>
        <dbReference type="SAM" id="SignalP"/>
    </source>
</evidence>
<feature type="signal peptide" evidence="4">
    <location>
        <begin position="1"/>
        <end position="21"/>
    </location>
</feature>
<protein>
    <submittedName>
        <fullName evidence="7">Fc receptor-like protein 4</fullName>
    </submittedName>
</protein>
<dbReference type="InterPro" id="IPR050488">
    <property type="entry name" value="Ig_Fc_receptor"/>
</dbReference>
<evidence type="ECO:0000313" key="7">
    <source>
        <dbReference type="RefSeq" id="XP_045578507.1"/>
    </source>
</evidence>
<sequence length="247" mass="27592">MEHTLLCLLLLLSTHIYSGHFDDVDGKAVLTIHPKSSQIFSGESVTLRCNIQSGEVTDWKYTWRKDGVDSISRENQYEISEVKISDNGDYRCLGIHIDQKKHSEWSDAVRLTVTDQPQAVLSVSPQWLNPGDSVTLSCGVKESSTGKRFFWYRTVPYTAGLLSLSGRSYSVEPLSGNGTSEDSYTLIPAGPSHTGGYVCRAGRGEPVYDIQYSEPPFFWSGDPQPSVSLKIRHNRTQHYIKVSLTKL</sequence>
<keyword evidence="1 4" id="KW-0732">Signal</keyword>
<keyword evidence="3" id="KW-0393">Immunoglobulin domain</keyword>
<dbReference type="PANTHER" id="PTHR11481">
    <property type="entry name" value="IMMUNOGLOBULIN FC RECEPTOR"/>
    <property type="match status" value="1"/>
</dbReference>
<dbReference type="Pfam" id="PF00047">
    <property type="entry name" value="ig"/>
    <property type="match status" value="1"/>
</dbReference>
<feature type="domain" description="Ig-like" evidence="5">
    <location>
        <begin position="117"/>
        <end position="201"/>
    </location>
</feature>
<feature type="chain" id="PRO_5047161358" evidence="4">
    <location>
        <begin position="22"/>
        <end position="247"/>
    </location>
</feature>
<dbReference type="Gene3D" id="2.60.40.10">
    <property type="entry name" value="Immunoglobulins"/>
    <property type="match status" value="2"/>
</dbReference>
<dbReference type="PANTHER" id="PTHR11481:SF64">
    <property type="entry name" value="FC RECEPTOR-LIKE PROTEIN 4"/>
    <property type="match status" value="1"/>
</dbReference>
<dbReference type="SMART" id="SM00409">
    <property type="entry name" value="IG"/>
    <property type="match status" value="2"/>
</dbReference>
<dbReference type="RefSeq" id="XP_045578507.1">
    <property type="nucleotide sequence ID" value="XM_045722551.1"/>
</dbReference>
<evidence type="ECO:0000256" key="2">
    <source>
        <dbReference type="ARBA" id="ARBA00023157"/>
    </source>
</evidence>
<evidence type="ECO:0000256" key="3">
    <source>
        <dbReference type="ARBA" id="ARBA00023319"/>
    </source>
</evidence>
<organism evidence="6 7">
    <name type="scientific">Salmo salar</name>
    <name type="common">Atlantic salmon</name>
    <dbReference type="NCBI Taxonomy" id="8030"/>
    <lineage>
        <taxon>Eukaryota</taxon>
        <taxon>Metazoa</taxon>
        <taxon>Chordata</taxon>
        <taxon>Craniata</taxon>
        <taxon>Vertebrata</taxon>
        <taxon>Euteleostomi</taxon>
        <taxon>Actinopterygii</taxon>
        <taxon>Neopterygii</taxon>
        <taxon>Teleostei</taxon>
        <taxon>Protacanthopterygii</taxon>
        <taxon>Salmoniformes</taxon>
        <taxon>Salmonidae</taxon>
        <taxon>Salmoninae</taxon>
        <taxon>Salmo</taxon>
    </lineage>
</organism>
<name>A0ABM3F5F5_SALSA</name>
<gene>
    <name evidence="7" type="primary">LOC106609008</name>
</gene>
<evidence type="ECO:0000259" key="5">
    <source>
        <dbReference type="PROSITE" id="PS50835"/>
    </source>
</evidence>